<evidence type="ECO:0000256" key="1">
    <source>
        <dbReference type="ARBA" id="ARBA00008056"/>
    </source>
</evidence>
<comment type="similarity">
    <text evidence="1 5">Belongs to the iron/ascorbate-dependent oxidoreductase family.</text>
</comment>
<evidence type="ECO:0000256" key="6">
    <source>
        <dbReference type="SAM" id="MobiDB-lite"/>
    </source>
</evidence>
<dbReference type="FunFam" id="2.60.120.330:FF:000005">
    <property type="entry name" value="1-aminocyclopropane-1-carboxylate oxidase homolog 1"/>
    <property type="match status" value="1"/>
</dbReference>
<proteinExistence type="inferred from homology"/>
<dbReference type="GO" id="GO:0046872">
    <property type="term" value="F:metal ion binding"/>
    <property type="evidence" value="ECO:0007669"/>
    <property type="project" value="UniProtKB-KW"/>
</dbReference>
<dbReference type="STRING" id="337451.A0A443N1B6"/>
<dbReference type="Proteomes" id="UP000283530">
    <property type="component" value="Unassembled WGS sequence"/>
</dbReference>
<dbReference type="InterPro" id="IPR005123">
    <property type="entry name" value="Oxoglu/Fe-dep_dioxygenase_dom"/>
</dbReference>
<keyword evidence="3 5" id="KW-0560">Oxidoreductase</keyword>
<comment type="caution">
    <text evidence="8">The sequence shown here is derived from an EMBL/GenBank/DDBJ whole genome shotgun (WGS) entry which is preliminary data.</text>
</comment>
<name>A0A443N1B6_9MAGN</name>
<protein>
    <submittedName>
        <fullName evidence="8">1-aminocyclopropane-1-carboxylate oxidase 1</fullName>
    </submittedName>
</protein>
<evidence type="ECO:0000313" key="8">
    <source>
        <dbReference type="EMBL" id="RWR72301.1"/>
    </source>
</evidence>
<dbReference type="Pfam" id="PF03171">
    <property type="entry name" value="2OG-FeII_Oxy"/>
    <property type="match status" value="1"/>
</dbReference>
<accession>A0A443N1B6</accession>
<evidence type="ECO:0000256" key="2">
    <source>
        <dbReference type="ARBA" id="ARBA00022723"/>
    </source>
</evidence>
<dbReference type="PANTHER" id="PTHR10209:SF884">
    <property type="entry name" value="1-AMINOCYCLOPROPANE-1-CARBOXYLATE OXIDASE HOMOLOG 1-LIKE"/>
    <property type="match status" value="1"/>
</dbReference>
<evidence type="ECO:0000256" key="4">
    <source>
        <dbReference type="ARBA" id="ARBA00023004"/>
    </source>
</evidence>
<organism evidence="8 9">
    <name type="scientific">Cinnamomum micranthum f. kanehirae</name>
    <dbReference type="NCBI Taxonomy" id="337451"/>
    <lineage>
        <taxon>Eukaryota</taxon>
        <taxon>Viridiplantae</taxon>
        <taxon>Streptophyta</taxon>
        <taxon>Embryophyta</taxon>
        <taxon>Tracheophyta</taxon>
        <taxon>Spermatophyta</taxon>
        <taxon>Magnoliopsida</taxon>
        <taxon>Magnoliidae</taxon>
        <taxon>Laurales</taxon>
        <taxon>Lauraceae</taxon>
        <taxon>Cinnamomum</taxon>
    </lineage>
</organism>
<gene>
    <name evidence="8" type="ORF">CKAN_00051500</name>
</gene>
<keyword evidence="4 5" id="KW-0408">Iron</keyword>
<dbReference type="InterPro" id="IPR026992">
    <property type="entry name" value="DIOX_N"/>
</dbReference>
<feature type="domain" description="Fe2OG dioxygenase" evidence="7">
    <location>
        <begin position="226"/>
        <end position="326"/>
    </location>
</feature>
<dbReference type="InterPro" id="IPR044861">
    <property type="entry name" value="IPNS-like_FE2OG_OXY"/>
</dbReference>
<dbReference type="SUPFAM" id="SSF51197">
    <property type="entry name" value="Clavaminate synthase-like"/>
    <property type="match status" value="1"/>
</dbReference>
<dbReference type="PANTHER" id="PTHR10209">
    <property type="entry name" value="OXIDOREDUCTASE, 2OG-FE II OXYGENASE FAMILY PROTEIN"/>
    <property type="match status" value="1"/>
</dbReference>
<dbReference type="EMBL" id="QPKB01000001">
    <property type="protein sequence ID" value="RWR72301.1"/>
    <property type="molecule type" value="Genomic_DNA"/>
</dbReference>
<sequence>MILTDARADPLSPPPPPPPPHHDHDRAKEVKEFDESKTGVKGLVDSGISTIPRIFIHPPHTLPNDSDPPVDPTLQIPTVDLQSIHGDRRMEIVGQIRRASETWGFFLMVNHGIPYGVLEKMIESVVSFNELPKEEKMVFYSRDLKKKVRFNSNFDLYQSRAANWRDSLYCAMAPDPPNADELPPVCRDITLEYSQHVTRVGNTLFELFSEALGLDKDHLIGMGCTEGHVILSHYYPACPEPHLTIGTSPHSDSDFVTLLLQDHIGGLQIRYQHHWVDVKPVPGALVVNIGDLLQLISNGRFKSVEHRVLANRVGPRVSVACFFTTHFHPSTKLYGPIKELLSDENPPKYKETTIRDYLTHFYRVGLDGKTALDHYRL</sequence>
<evidence type="ECO:0000259" key="7">
    <source>
        <dbReference type="PROSITE" id="PS51471"/>
    </source>
</evidence>
<keyword evidence="2 5" id="KW-0479">Metal-binding</keyword>
<feature type="compositionally biased region" description="Basic and acidic residues" evidence="6">
    <location>
        <begin position="20"/>
        <end position="38"/>
    </location>
</feature>
<dbReference type="GO" id="GO:0051213">
    <property type="term" value="F:dioxygenase activity"/>
    <property type="evidence" value="ECO:0007669"/>
    <property type="project" value="UniProtKB-ARBA"/>
</dbReference>
<dbReference type="OrthoDB" id="288590at2759"/>
<evidence type="ECO:0000313" key="9">
    <source>
        <dbReference type="Proteomes" id="UP000283530"/>
    </source>
</evidence>
<keyword evidence="9" id="KW-1185">Reference proteome</keyword>
<dbReference type="AlphaFoldDB" id="A0A443N1B6"/>
<reference evidence="8 9" key="1">
    <citation type="journal article" date="2019" name="Nat. Plants">
        <title>Stout camphor tree genome fills gaps in understanding of flowering plant genome evolution.</title>
        <authorList>
            <person name="Chaw S.M."/>
            <person name="Liu Y.C."/>
            <person name="Wu Y.W."/>
            <person name="Wang H.Y."/>
            <person name="Lin C.I."/>
            <person name="Wu C.S."/>
            <person name="Ke H.M."/>
            <person name="Chang L.Y."/>
            <person name="Hsu C.Y."/>
            <person name="Yang H.T."/>
            <person name="Sudianto E."/>
            <person name="Hsu M.H."/>
            <person name="Wu K.P."/>
            <person name="Wang L.N."/>
            <person name="Leebens-Mack J.H."/>
            <person name="Tsai I.J."/>
        </authorList>
    </citation>
    <scope>NUCLEOTIDE SEQUENCE [LARGE SCALE GENOMIC DNA]</scope>
    <source>
        <strain evidence="9">cv. Chaw 1501</strain>
        <tissue evidence="8">Young leaves</tissue>
    </source>
</reference>
<feature type="region of interest" description="Disordered" evidence="6">
    <location>
        <begin position="1"/>
        <end position="39"/>
    </location>
</feature>
<evidence type="ECO:0000256" key="3">
    <source>
        <dbReference type="ARBA" id="ARBA00023002"/>
    </source>
</evidence>
<dbReference type="PROSITE" id="PS51471">
    <property type="entry name" value="FE2OG_OXY"/>
    <property type="match status" value="1"/>
</dbReference>
<dbReference type="Gene3D" id="2.60.120.330">
    <property type="entry name" value="B-lactam Antibiotic, Isopenicillin N Synthase, Chain"/>
    <property type="match status" value="1"/>
</dbReference>
<evidence type="ECO:0000256" key="5">
    <source>
        <dbReference type="RuleBase" id="RU003682"/>
    </source>
</evidence>
<dbReference type="InterPro" id="IPR027443">
    <property type="entry name" value="IPNS-like_sf"/>
</dbReference>
<dbReference type="Pfam" id="PF14226">
    <property type="entry name" value="DIOX_N"/>
    <property type="match status" value="1"/>
</dbReference>